<gene>
    <name evidence="3" type="ORF">CSC94_18895</name>
</gene>
<feature type="domain" description="DUF1468" evidence="2">
    <location>
        <begin position="8"/>
        <end position="141"/>
    </location>
</feature>
<proteinExistence type="predicted"/>
<keyword evidence="1" id="KW-0812">Transmembrane</keyword>
<comment type="caution">
    <text evidence="3">The sequence shown here is derived from an EMBL/GenBank/DDBJ whole genome shotgun (WGS) entry which is preliminary data.</text>
</comment>
<reference evidence="3 4" key="1">
    <citation type="submission" date="2017-10" db="EMBL/GenBank/DDBJ databases">
        <title>Sedimentibacterium mangrovi gen. nov., sp. nov., a novel member of family Phyllobacteriacea isolated from mangrove sediment.</title>
        <authorList>
            <person name="Liao H."/>
            <person name="Tian Y."/>
        </authorList>
    </citation>
    <scope>NUCLEOTIDE SEQUENCE [LARGE SCALE GENOMIC DNA]</scope>
    <source>
        <strain evidence="3 4">X9-2-2</strain>
    </source>
</reference>
<keyword evidence="1" id="KW-0472">Membrane</keyword>
<feature type="transmembrane region" description="Helical" evidence="1">
    <location>
        <begin position="114"/>
        <end position="136"/>
    </location>
</feature>
<dbReference type="Pfam" id="PF07331">
    <property type="entry name" value="TctB"/>
    <property type="match status" value="1"/>
</dbReference>
<feature type="transmembrane region" description="Helical" evidence="1">
    <location>
        <begin position="12"/>
        <end position="29"/>
    </location>
</feature>
<evidence type="ECO:0000313" key="3">
    <source>
        <dbReference type="EMBL" id="PHP65429.1"/>
    </source>
</evidence>
<dbReference type="RefSeq" id="WP_099307942.1">
    <property type="nucleotide sequence ID" value="NZ_PDVP01000015.1"/>
</dbReference>
<dbReference type="Proteomes" id="UP000221168">
    <property type="component" value="Unassembled WGS sequence"/>
</dbReference>
<dbReference type="AlphaFoldDB" id="A0A2G1QIW5"/>
<evidence type="ECO:0000256" key="1">
    <source>
        <dbReference type="SAM" id="Phobius"/>
    </source>
</evidence>
<dbReference type="EMBL" id="PDVP01000015">
    <property type="protein sequence ID" value="PHP65429.1"/>
    <property type="molecule type" value="Genomic_DNA"/>
</dbReference>
<feature type="transmembrane region" description="Helical" evidence="1">
    <location>
        <begin position="41"/>
        <end position="59"/>
    </location>
</feature>
<keyword evidence="1" id="KW-1133">Transmembrane helix</keyword>
<accession>A0A2G1QIW5</accession>
<dbReference type="OrthoDB" id="7860650at2"/>
<sequence>MGTMADRISGLFFMALGLVMYFWINPTYIETVDGGNLSPDSLPNICSLILAVAGAFVAIKPTNHHVRNPVLMAKTGLYVALLVAGIWAMSWLGFEYVAPVLALAIMWFVGERRLLWLGLGVVVVPAAIWFIVTQLLGRALP</sequence>
<name>A0A2G1QIW5_9HYPH</name>
<keyword evidence="4" id="KW-1185">Reference proteome</keyword>
<dbReference type="InterPro" id="IPR009936">
    <property type="entry name" value="DUF1468"/>
</dbReference>
<feature type="transmembrane region" description="Helical" evidence="1">
    <location>
        <begin position="71"/>
        <end position="94"/>
    </location>
</feature>
<protein>
    <recommendedName>
        <fullName evidence="2">DUF1468 domain-containing protein</fullName>
    </recommendedName>
</protein>
<organism evidence="3 4">
    <name type="scientific">Zhengella mangrovi</name>
    <dbReference type="NCBI Taxonomy" id="1982044"/>
    <lineage>
        <taxon>Bacteria</taxon>
        <taxon>Pseudomonadati</taxon>
        <taxon>Pseudomonadota</taxon>
        <taxon>Alphaproteobacteria</taxon>
        <taxon>Hyphomicrobiales</taxon>
        <taxon>Notoacmeibacteraceae</taxon>
        <taxon>Zhengella</taxon>
    </lineage>
</organism>
<evidence type="ECO:0000313" key="4">
    <source>
        <dbReference type="Proteomes" id="UP000221168"/>
    </source>
</evidence>
<evidence type="ECO:0000259" key="2">
    <source>
        <dbReference type="Pfam" id="PF07331"/>
    </source>
</evidence>